<name>A0A9Q0GHT8_9ROSI</name>
<reference evidence="2" key="1">
    <citation type="submission" date="2022-02" db="EMBL/GenBank/DDBJ databases">
        <authorList>
            <person name="Henning P.M."/>
            <person name="McCubbin A.G."/>
            <person name="Shore J.S."/>
        </authorList>
    </citation>
    <scope>NUCLEOTIDE SEQUENCE</scope>
    <source>
        <strain evidence="2">F60SS</strain>
        <tissue evidence="2">Leaves</tissue>
    </source>
</reference>
<reference evidence="2" key="2">
    <citation type="journal article" date="2023" name="Plants (Basel)">
        <title>Annotation of the Turnera subulata (Passifloraceae) Draft Genome Reveals the S-Locus Evolved after the Divergence of Turneroideae from Passifloroideae in a Stepwise Manner.</title>
        <authorList>
            <person name="Henning P.M."/>
            <person name="Roalson E.H."/>
            <person name="Mir W."/>
            <person name="McCubbin A.G."/>
            <person name="Shore J.S."/>
        </authorList>
    </citation>
    <scope>NUCLEOTIDE SEQUENCE</scope>
    <source>
        <tissue evidence="2">Leaves</tissue>
    </source>
</reference>
<dbReference type="PANTHER" id="PTHR34427">
    <property type="entry name" value="DUF4283 DOMAIN PROTEIN"/>
    <property type="match status" value="1"/>
</dbReference>
<feature type="region of interest" description="Disordered" evidence="1">
    <location>
        <begin position="161"/>
        <end position="187"/>
    </location>
</feature>
<evidence type="ECO:0000313" key="2">
    <source>
        <dbReference type="EMBL" id="KAJ4850549.1"/>
    </source>
</evidence>
<keyword evidence="3" id="KW-1185">Reference proteome</keyword>
<feature type="compositionally biased region" description="Low complexity" evidence="1">
    <location>
        <begin position="269"/>
        <end position="279"/>
    </location>
</feature>
<accession>A0A9Q0GHT8</accession>
<protein>
    <recommendedName>
        <fullName evidence="4">DUF4283 domain-containing protein</fullName>
    </recommendedName>
</protein>
<comment type="caution">
    <text evidence="2">The sequence shown here is derived from an EMBL/GenBank/DDBJ whole genome shotgun (WGS) entry which is preliminary data.</text>
</comment>
<dbReference type="OrthoDB" id="998068at2759"/>
<organism evidence="2 3">
    <name type="scientific">Turnera subulata</name>
    <dbReference type="NCBI Taxonomy" id="218843"/>
    <lineage>
        <taxon>Eukaryota</taxon>
        <taxon>Viridiplantae</taxon>
        <taxon>Streptophyta</taxon>
        <taxon>Embryophyta</taxon>
        <taxon>Tracheophyta</taxon>
        <taxon>Spermatophyta</taxon>
        <taxon>Magnoliopsida</taxon>
        <taxon>eudicotyledons</taxon>
        <taxon>Gunneridae</taxon>
        <taxon>Pentapetalae</taxon>
        <taxon>rosids</taxon>
        <taxon>fabids</taxon>
        <taxon>Malpighiales</taxon>
        <taxon>Passifloraceae</taxon>
        <taxon>Turnera</taxon>
    </lineage>
</organism>
<dbReference type="AlphaFoldDB" id="A0A9Q0GHT8"/>
<dbReference type="Proteomes" id="UP001141552">
    <property type="component" value="Unassembled WGS sequence"/>
</dbReference>
<feature type="region of interest" description="Disordered" evidence="1">
    <location>
        <begin position="266"/>
        <end position="315"/>
    </location>
</feature>
<feature type="compositionally biased region" description="Low complexity" evidence="1">
    <location>
        <begin position="300"/>
        <end position="313"/>
    </location>
</feature>
<proteinExistence type="predicted"/>
<gene>
    <name evidence="2" type="ORF">Tsubulata_046833</name>
</gene>
<dbReference type="EMBL" id="JAKUCV010000285">
    <property type="protein sequence ID" value="KAJ4850549.1"/>
    <property type="molecule type" value="Genomic_DNA"/>
</dbReference>
<evidence type="ECO:0000313" key="3">
    <source>
        <dbReference type="Proteomes" id="UP001141552"/>
    </source>
</evidence>
<evidence type="ECO:0000256" key="1">
    <source>
        <dbReference type="SAM" id="MobiDB-lite"/>
    </source>
</evidence>
<sequence length="409" mass="45430">MESMQYVWGSHGYNNIHVSELSGDSVLICFPSSESMYQFVQDAPEWTDFWFSSFTPWEKGTRAMNRWCWLAIRGTPLNAWCNEFFSLIGSCFGRMIRIDEDTEQRRNVSRAHIEVLTTQTNKIQQDLEVLMVDASYTISVTEIQKWGCPCLEEDDDDVSSFEQEEQDASPVIGDGVSNTGKGRDNSVKNLADTEDLFGLMPVIEGSNLRDVNRGNVVESTDALKSLASRDSPLHGKSLISISISDSNSNVLPVFNTFGPLVDYVDSDSRSPPASSSPASHTGLAQQRCSPFVSPKRRTPSLGSGSRSSYSNSGEETCNSSDAHYIQFLEQRLAKAIQSGRVSRGRKFKKVKNTGNIVSIDTSVTDDIRRVNERLSQQMGLSEKAVSFTEVEAHETVLIGDVLGWERAQD</sequence>
<evidence type="ECO:0008006" key="4">
    <source>
        <dbReference type="Google" id="ProtNLM"/>
    </source>
</evidence>
<dbReference type="PANTHER" id="PTHR34427:SF5">
    <property type="entry name" value="DUF4283 DOMAIN-CONTAINING PROTEIN"/>
    <property type="match status" value="1"/>
</dbReference>